<evidence type="ECO:0000256" key="6">
    <source>
        <dbReference type="SAM" id="MobiDB-lite"/>
    </source>
</evidence>
<evidence type="ECO:0000256" key="3">
    <source>
        <dbReference type="ARBA" id="ARBA00012528"/>
    </source>
</evidence>
<feature type="transmembrane region" description="Helical" evidence="7">
    <location>
        <begin position="130"/>
        <end position="154"/>
    </location>
</feature>
<evidence type="ECO:0000259" key="8">
    <source>
        <dbReference type="PROSITE" id="PS50887"/>
    </source>
</evidence>
<dbReference type="EC" id="2.7.7.65" evidence="3"/>
<evidence type="ECO:0000313" key="9">
    <source>
        <dbReference type="EMBL" id="NCH86419.1"/>
    </source>
</evidence>
<dbReference type="PROSITE" id="PS50887">
    <property type="entry name" value="GGDEF"/>
    <property type="match status" value="1"/>
</dbReference>
<dbReference type="PANTHER" id="PTHR45138">
    <property type="entry name" value="REGULATORY COMPONENTS OF SENSORY TRANSDUCTION SYSTEM"/>
    <property type="match status" value="1"/>
</dbReference>
<comment type="caution">
    <text evidence="9">The sequence shown here is derived from an EMBL/GenBank/DDBJ whole genome shotgun (WGS) entry which is preliminary data.</text>
</comment>
<comment type="catalytic activity">
    <reaction evidence="5">
        <text>2 GTP = 3',3'-c-di-GMP + 2 diphosphate</text>
        <dbReference type="Rhea" id="RHEA:24898"/>
        <dbReference type="ChEBI" id="CHEBI:33019"/>
        <dbReference type="ChEBI" id="CHEBI:37565"/>
        <dbReference type="ChEBI" id="CHEBI:58805"/>
        <dbReference type="EC" id="2.7.7.65"/>
    </reaction>
</comment>
<evidence type="ECO:0000256" key="4">
    <source>
        <dbReference type="ARBA" id="ARBA00023134"/>
    </source>
</evidence>
<dbReference type="InterPro" id="IPR050469">
    <property type="entry name" value="Diguanylate_Cyclase"/>
</dbReference>
<dbReference type="PANTHER" id="PTHR45138:SF9">
    <property type="entry name" value="DIGUANYLATE CYCLASE DGCM-RELATED"/>
    <property type="match status" value="1"/>
</dbReference>
<dbReference type="NCBIfam" id="TIGR00254">
    <property type="entry name" value="GGDEF"/>
    <property type="match status" value="1"/>
</dbReference>
<feature type="transmembrane region" description="Helical" evidence="7">
    <location>
        <begin position="196"/>
        <end position="223"/>
    </location>
</feature>
<dbReference type="Pfam" id="PF00990">
    <property type="entry name" value="GGDEF"/>
    <property type="match status" value="1"/>
</dbReference>
<dbReference type="RefSeq" id="WP_105635478.1">
    <property type="nucleotide sequence ID" value="NZ_JAANQM010000011.1"/>
</dbReference>
<dbReference type="CDD" id="cd01949">
    <property type="entry name" value="GGDEF"/>
    <property type="match status" value="1"/>
</dbReference>
<dbReference type="SUPFAM" id="SSF55073">
    <property type="entry name" value="Nucleotide cyclase"/>
    <property type="match status" value="1"/>
</dbReference>
<gene>
    <name evidence="9" type="ORF">EHJ13_02945</name>
</gene>
<evidence type="ECO:0000256" key="5">
    <source>
        <dbReference type="ARBA" id="ARBA00034247"/>
    </source>
</evidence>
<evidence type="ECO:0000256" key="1">
    <source>
        <dbReference type="ARBA" id="ARBA00001946"/>
    </source>
</evidence>
<keyword evidence="7" id="KW-0472">Membrane</keyword>
<reference evidence="9" key="1">
    <citation type="submission" date="2018-11" db="EMBL/GenBank/DDBJ databases">
        <title>Genomics analysis of Putative Virulence Factors on Adhesion and Cytotoxicity for Cronobacter spp.</title>
        <authorList>
            <person name="Cui J."/>
        </authorList>
    </citation>
    <scope>NUCLEOTIDE SEQUENCE</scope>
    <source>
        <strain evidence="9">SD69</strain>
    </source>
</reference>
<feature type="transmembrane region" description="Helical" evidence="7">
    <location>
        <begin position="229"/>
        <end position="249"/>
    </location>
</feature>
<dbReference type="GO" id="GO:0005525">
    <property type="term" value="F:GTP binding"/>
    <property type="evidence" value="ECO:0007669"/>
    <property type="project" value="UniProtKB-KW"/>
</dbReference>
<proteinExistence type="predicted"/>
<feature type="region of interest" description="Disordered" evidence="6">
    <location>
        <begin position="458"/>
        <end position="481"/>
    </location>
</feature>
<comment type="cofactor">
    <cofactor evidence="1">
        <name>Mg(2+)</name>
        <dbReference type="ChEBI" id="CHEBI:18420"/>
    </cofactor>
</comment>
<dbReference type="InterPro" id="IPR029787">
    <property type="entry name" value="Nucleotide_cyclase"/>
</dbReference>
<evidence type="ECO:0000256" key="7">
    <source>
        <dbReference type="SAM" id="Phobius"/>
    </source>
</evidence>
<organism evidence="9 10">
    <name type="scientific">Cronobacter dublinensis</name>
    <dbReference type="NCBI Taxonomy" id="413497"/>
    <lineage>
        <taxon>Bacteria</taxon>
        <taxon>Pseudomonadati</taxon>
        <taxon>Pseudomonadota</taxon>
        <taxon>Gammaproteobacteria</taxon>
        <taxon>Enterobacterales</taxon>
        <taxon>Enterobacteriaceae</taxon>
        <taxon>Cronobacter</taxon>
    </lineage>
</organism>
<dbReference type="InterPro" id="IPR043128">
    <property type="entry name" value="Rev_trsase/Diguanyl_cyclase"/>
</dbReference>
<accession>A0A9Q4T134</accession>
<evidence type="ECO:0000313" key="10">
    <source>
        <dbReference type="Proteomes" id="UP000778262"/>
    </source>
</evidence>
<feature type="transmembrane region" description="Helical" evidence="7">
    <location>
        <begin position="16"/>
        <end position="37"/>
    </location>
</feature>
<dbReference type="GO" id="GO:0005886">
    <property type="term" value="C:plasma membrane"/>
    <property type="evidence" value="ECO:0007669"/>
    <property type="project" value="TreeGrafter"/>
</dbReference>
<keyword evidence="4" id="KW-0342">GTP-binding</keyword>
<dbReference type="EMBL" id="RPBY01000001">
    <property type="protein sequence ID" value="NCH86419.1"/>
    <property type="molecule type" value="Genomic_DNA"/>
</dbReference>
<feature type="transmembrane region" description="Helical" evidence="7">
    <location>
        <begin position="92"/>
        <end position="109"/>
    </location>
</feature>
<dbReference type="FunFam" id="3.30.70.270:FF:000001">
    <property type="entry name" value="Diguanylate cyclase domain protein"/>
    <property type="match status" value="1"/>
</dbReference>
<dbReference type="GO" id="GO:1902201">
    <property type="term" value="P:negative regulation of bacterial-type flagellum-dependent cell motility"/>
    <property type="evidence" value="ECO:0007669"/>
    <property type="project" value="TreeGrafter"/>
</dbReference>
<dbReference type="InterPro" id="IPR000160">
    <property type="entry name" value="GGDEF_dom"/>
</dbReference>
<keyword evidence="7" id="KW-0812">Transmembrane</keyword>
<evidence type="ECO:0000256" key="2">
    <source>
        <dbReference type="ARBA" id="ARBA00004665"/>
    </source>
</evidence>
<dbReference type="SMART" id="SM00267">
    <property type="entry name" value="GGDEF"/>
    <property type="match status" value="1"/>
</dbReference>
<name>A0A9Q4T134_9ENTR</name>
<protein>
    <recommendedName>
        <fullName evidence="3">diguanylate cyclase</fullName>
        <ecNumber evidence="3">2.7.7.65</ecNumber>
    </recommendedName>
</protein>
<feature type="domain" description="GGDEF" evidence="8">
    <location>
        <begin position="332"/>
        <end position="469"/>
    </location>
</feature>
<feature type="transmembrane region" description="Helical" evidence="7">
    <location>
        <begin position="270"/>
        <end position="291"/>
    </location>
</feature>
<keyword evidence="7" id="KW-1133">Transmembrane helix</keyword>
<dbReference type="Gene3D" id="3.30.70.270">
    <property type="match status" value="1"/>
</dbReference>
<dbReference type="GO" id="GO:0043709">
    <property type="term" value="P:cell adhesion involved in single-species biofilm formation"/>
    <property type="evidence" value="ECO:0007669"/>
    <property type="project" value="TreeGrafter"/>
</dbReference>
<keyword evidence="4" id="KW-0547">Nucleotide-binding</keyword>
<comment type="pathway">
    <text evidence="2">Purine metabolism; 3',5'-cyclic di-GMP biosynthesis.</text>
</comment>
<sequence>MFFNQATLTGFRENRMLLNASLLFLLTTLFYFLGAMMRLVEPLSLFWPLNAVMAAVFARYPFLNRPGYYAICYVAMLAYDAMTTSWGSASLLINFSNMVFIVTVALLLVRDKRRGPALSRPINALRLFNYCLVAALLCGFFGATGSLGVNAQGFLPLLCDWFSEQFSTGVLLMPWILTLARPSWPARVSPEKLWPLLALVASLAASVVIGGAGCLAFPVAALIWCAVRYPLNVTCFLTLCTGVLQIILVSNGIIEISSAKLSVGSQMFSARLGVATIAICPAIVAVSVSAINELLAQISRRANYDHLTGVYSRSGLFETLARDDNNPALAGRPLCVMLMDLDHFKSINDNHGHECGDAVLAAFGQKLRKIAGDEGRVARMGGEEFVVVCPGVTLDRACLLAEAIRQQVAGEPVVCDNRTMHISVSIGLGYDAAPRDSVSDTFNRLMREADGLLYQSKRQGRNRTSVHEEHQSTLHLAQHLS</sequence>
<dbReference type="AlphaFoldDB" id="A0A9Q4T134"/>
<dbReference type="Proteomes" id="UP000778262">
    <property type="component" value="Unassembled WGS sequence"/>
</dbReference>
<dbReference type="GO" id="GO:0052621">
    <property type="term" value="F:diguanylate cyclase activity"/>
    <property type="evidence" value="ECO:0007669"/>
    <property type="project" value="UniProtKB-EC"/>
</dbReference>